<dbReference type="AlphaFoldDB" id="A0A2S2C498"/>
<dbReference type="InterPro" id="IPR052336">
    <property type="entry name" value="MlaD_Phospholipid_Transporter"/>
</dbReference>
<name>A0A2S2C498_9NOCA</name>
<dbReference type="Pfam" id="PF11887">
    <property type="entry name" value="Mce4_CUP1"/>
    <property type="match status" value="1"/>
</dbReference>
<evidence type="ECO:0000256" key="1">
    <source>
        <dbReference type="SAM" id="Phobius"/>
    </source>
</evidence>
<proteinExistence type="predicted"/>
<organism evidence="4 5">
    <name type="scientific">Rhodococcus oxybenzonivorans</name>
    <dbReference type="NCBI Taxonomy" id="1990687"/>
    <lineage>
        <taxon>Bacteria</taxon>
        <taxon>Bacillati</taxon>
        <taxon>Actinomycetota</taxon>
        <taxon>Actinomycetes</taxon>
        <taxon>Mycobacteriales</taxon>
        <taxon>Nocardiaceae</taxon>
        <taxon>Rhodococcus</taxon>
    </lineage>
</organism>
<evidence type="ECO:0000313" key="4">
    <source>
        <dbReference type="EMBL" id="AWK75695.1"/>
    </source>
</evidence>
<keyword evidence="1" id="KW-0472">Membrane</keyword>
<gene>
    <name evidence="4" type="ORF">CBI38_20165</name>
</gene>
<dbReference type="EMBL" id="CP021354">
    <property type="protein sequence ID" value="AWK75695.1"/>
    <property type="molecule type" value="Genomic_DNA"/>
</dbReference>
<dbReference type="InterPro" id="IPR024516">
    <property type="entry name" value="Mce_C"/>
</dbReference>
<feature type="transmembrane region" description="Helical" evidence="1">
    <location>
        <begin position="12"/>
        <end position="30"/>
    </location>
</feature>
<keyword evidence="5" id="KW-1185">Reference proteome</keyword>
<dbReference type="InterPro" id="IPR005693">
    <property type="entry name" value="Mce"/>
</dbReference>
<accession>A0A2S2C498</accession>
<dbReference type="Pfam" id="PF02470">
    <property type="entry name" value="MlaD"/>
    <property type="match status" value="1"/>
</dbReference>
<dbReference type="OrthoDB" id="4516955at2"/>
<dbReference type="PANTHER" id="PTHR33371:SF4">
    <property type="entry name" value="INTERMEMBRANE PHOSPHOLIPID TRANSPORT SYSTEM BINDING PROTEIN MLAD"/>
    <property type="match status" value="1"/>
</dbReference>
<evidence type="ECO:0000313" key="5">
    <source>
        <dbReference type="Proteomes" id="UP000245711"/>
    </source>
</evidence>
<dbReference type="InterPro" id="IPR003399">
    <property type="entry name" value="Mce/MlaD"/>
</dbReference>
<evidence type="ECO:0000259" key="3">
    <source>
        <dbReference type="Pfam" id="PF11887"/>
    </source>
</evidence>
<sequence length="362" mass="37721">MKTAERRAVRIGLTVGLVVAVAVAGWLVIFRSSSTTVHSEFAYVNGVFPGTKVTVLGVPVGAVEAVEPRGATVLITMSVAADVSLPADAHSYVLVSSAIGERFVELGPAYTGGPVLDSGDTIPLERSHSPITWDQLMDSVETVVEVLGPEGGNVGAALSATAASTHGTGQAMNDAIRTLSQASSVVAGNSEDLGALIDNLEVLVTTISARQAQVDSLAQSLTVVGDEFAGQQFEIGSTIVQLTTLLDHIDQLVSARGGDVSASIDNLAGMSGVLRQHDTDLAEIMDLLPLLVDNIQRAVTPDQRARIRLNISTNLAQAEPTSPLCQVVDPILCRGPGITNPIQFPPSMSDPFGLRELMVGGR</sequence>
<dbReference type="GO" id="GO:0005576">
    <property type="term" value="C:extracellular region"/>
    <property type="evidence" value="ECO:0007669"/>
    <property type="project" value="TreeGrafter"/>
</dbReference>
<dbReference type="KEGG" id="roz:CBI38_20165"/>
<keyword evidence="1" id="KW-1133">Transmembrane helix</keyword>
<keyword evidence="1" id="KW-0812">Transmembrane</keyword>
<dbReference type="NCBIfam" id="TIGR00996">
    <property type="entry name" value="Mtu_fam_mce"/>
    <property type="match status" value="1"/>
</dbReference>
<dbReference type="RefSeq" id="WP_109335227.1">
    <property type="nucleotide sequence ID" value="NZ_CP021354.1"/>
</dbReference>
<feature type="domain" description="Mce/MlaD" evidence="2">
    <location>
        <begin position="35"/>
        <end position="108"/>
    </location>
</feature>
<feature type="domain" description="Mammalian cell entry C-terminal" evidence="3">
    <location>
        <begin position="116"/>
        <end position="301"/>
    </location>
</feature>
<dbReference type="PANTHER" id="PTHR33371">
    <property type="entry name" value="INTERMEMBRANE PHOSPHOLIPID TRANSPORT SYSTEM BINDING PROTEIN MLAD-RELATED"/>
    <property type="match status" value="1"/>
</dbReference>
<dbReference type="Proteomes" id="UP000245711">
    <property type="component" value="Chromosome"/>
</dbReference>
<evidence type="ECO:0000259" key="2">
    <source>
        <dbReference type="Pfam" id="PF02470"/>
    </source>
</evidence>
<reference evidence="4 5" key="1">
    <citation type="submission" date="2017-05" db="EMBL/GenBank/DDBJ databases">
        <title>Isolation of Rhodococcus sp. S2-17 biodegrading of BP-3.</title>
        <authorList>
            <person name="Lee Y."/>
            <person name="Kim K.H."/>
            <person name="Chun B.H."/>
            <person name="Jung H.S."/>
            <person name="Jeon C.O."/>
        </authorList>
    </citation>
    <scope>NUCLEOTIDE SEQUENCE [LARGE SCALE GENOMIC DNA]</scope>
    <source>
        <strain evidence="4 5">S2-17</strain>
    </source>
</reference>
<protein>
    <submittedName>
        <fullName evidence="4">Mammalian cell entry protein</fullName>
    </submittedName>
</protein>